<keyword evidence="3 6" id="KW-0479">Metal-binding</keyword>
<dbReference type="GO" id="GO:0020037">
    <property type="term" value="F:heme binding"/>
    <property type="evidence" value="ECO:0007669"/>
    <property type="project" value="InterPro"/>
</dbReference>
<dbReference type="EMBL" id="CM003108">
    <property type="protein sequence ID" value="KUI73565.1"/>
    <property type="molecule type" value="Genomic_DNA"/>
</dbReference>
<keyword evidence="5" id="KW-0560">Oxidoreductase</keyword>
<reference evidence="7" key="1">
    <citation type="submission" date="2014-12" db="EMBL/GenBank/DDBJ databases">
        <title>Genome Sequence of Valsa Canker Pathogens Uncovers a Specific Adaption of Colonization on Woody Bark.</title>
        <authorList>
            <person name="Yin Z."/>
            <person name="Liu H."/>
            <person name="Gao X."/>
            <person name="Li Z."/>
            <person name="Song N."/>
            <person name="Ke X."/>
            <person name="Dai Q."/>
            <person name="Wu Y."/>
            <person name="Sun Y."/>
            <person name="Xu J.-R."/>
            <person name="Kang Z.K."/>
            <person name="Wang L."/>
            <person name="Huang L."/>
        </authorList>
    </citation>
    <scope>NUCLEOTIDE SEQUENCE [LARGE SCALE GENOMIC DNA]</scope>
    <source>
        <strain evidence="7">03-8</strain>
    </source>
</reference>
<accession>A0A194WBR1</accession>
<comment type="cofactor">
    <cofactor evidence="1 6">
        <name>heme</name>
        <dbReference type="ChEBI" id="CHEBI:30413"/>
    </cofactor>
</comment>
<keyword evidence="6" id="KW-0349">Heme</keyword>
<dbReference type="GO" id="GO:0004497">
    <property type="term" value="F:monooxygenase activity"/>
    <property type="evidence" value="ECO:0007669"/>
    <property type="project" value="UniProtKB-KW"/>
</dbReference>
<dbReference type="CDD" id="cd11040">
    <property type="entry name" value="CYP7_CYP8-like"/>
    <property type="match status" value="1"/>
</dbReference>
<evidence type="ECO:0000256" key="2">
    <source>
        <dbReference type="ARBA" id="ARBA00010617"/>
    </source>
</evidence>
<evidence type="ECO:0000256" key="4">
    <source>
        <dbReference type="ARBA" id="ARBA00023004"/>
    </source>
</evidence>
<dbReference type="SMR" id="A0A194WBR1"/>
<dbReference type="InterPro" id="IPR036396">
    <property type="entry name" value="Cyt_P450_sf"/>
</dbReference>
<dbReference type="PROSITE" id="PS51257">
    <property type="entry name" value="PROKAR_LIPOPROTEIN"/>
    <property type="match status" value="1"/>
</dbReference>
<evidence type="ECO:0000256" key="3">
    <source>
        <dbReference type="ARBA" id="ARBA00022723"/>
    </source>
</evidence>
<evidence type="ECO:0000256" key="5">
    <source>
        <dbReference type="ARBA" id="ARBA00023033"/>
    </source>
</evidence>
<evidence type="ECO:0000256" key="1">
    <source>
        <dbReference type="ARBA" id="ARBA00001971"/>
    </source>
</evidence>
<comment type="similarity">
    <text evidence="2">Belongs to the cytochrome P450 family.</text>
</comment>
<protein>
    <submittedName>
        <fullName evidence="7">7-alpha-hydroxycholest-4-en-3-one 12-alpha-hydroxylase</fullName>
    </submittedName>
</protein>
<dbReference type="PANTHER" id="PTHR47582">
    <property type="entry name" value="P450, PUTATIVE (EUROFUNG)-RELATED"/>
    <property type="match status" value="1"/>
</dbReference>
<feature type="binding site" description="axial binding residue" evidence="6">
    <location>
        <position position="446"/>
    </location>
    <ligand>
        <name>heme</name>
        <dbReference type="ChEBI" id="CHEBI:30413"/>
    </ligand>
    <ligandPart>
        <name>Fe</name>
        <dbReference type="ChEBI" id="CHEBI:18248"/>
    </ligandPart>
</feature>
<organism evidence="7 8">
    <name type="scientific">Cytospora mali</name>
    <name type="common">Apple Valsa canker fungus</name>
    <name type="synonym">Valsa mali</name>
    <dbReference type="NCBI Taxonomy" id="578113"/>
    <lineage>
        <taxon>Eukaryota</taxon>
        <taxon>Fungi</taxon>
        <taxon>Dikarya</taxon>
        <taxon>Ascomycota</taxon>
        <taxon>Pezizomycotina</taxon>
        <taxon>Sordariomycetes</taxon>
        <taxon>Sordariomycetidae</taxon>
        <taxon>Diaporthales</taxon>
        <taxon>Cytosporaceae</taxon>
        <taxon>Cytospora</taxon>
    </lineage>
</organism>
<proteinExistence type="inferred from homology"/>
<dbReference type="Gene3D" id="1.10.630.10">
    <property type="entry name" value="Cytochrome P450"/>
    <property type="match status" value="1"/>
</dbReference>
<dbReference type="Pfam" id="PF00067">
    <property type="entry name" value="p450"/>
    <property type="match status" value="1"/>
</dbReference>
<evidence type="ECO:0000256" key="6">
    <source>
        <dbReference type="PIRSR" id="PIRSR602403-1"/>
    </source>
</evidence>
<gene>
    <name evidence="7" type="ORF">VM1G_09487</name>
</gene>
<dbReference type="SUPFAM" id="SSF48264">
    <property type="entry name" value="Cytochrome P450"/>
    <property type="match status" value="1"/>
</dbReference>
<dbReference type="GO" id="GO:0005506">
    <property type="term" value="F:iron ion binding"/>
    <property type="evidence" value="ECO:0007669"/>
    <property type="project" value="InterPro"/>
</dbReference>
<dbReference type="OrthoDB" id="1470350at2759"/>
<keyword evidence="8" id="KW-1185">Reference proteome</keyword>
<dbReference type="AlphaFoldDB" id="A0A194WBR1"/>
<evidence type="ECO:0000313" key="7">
    <source>
        <dbReference type="EMBL" id="KUI73565.1"/>
    </source>
</evidence>
<dbReference type="InterPro" id="IPR002403">
    <property type="entry name" value="Cyt_P450_E_grp-IV"/>
</dbReference>
<evidence type="ECO:0000313" key="8">
    <source>
        <dbReference type="Proteomes" id="UP000078559"/>
    </source>
</evidence>
<dbReference type="InterPro" id="IPR001128">
    <property type="entry name" value="Cyt_P450"/>
</dbReference>
<keyword evidence="4 6" id="KW-0408">Iron</keyword>
<dbReference type="PRINTS" id="PR00465">
    <property type="entry name" value="EP450IV"/>
</dbReference>
<dbReference type="Proteomes" id="UP000078559">
    <property type="component" value="Chromosome 11"/>
</dbReference>
<dbReference type="PANTHER" id="PTHR47582:SF1">
    <property type="entry name" value="P450, PUTATIVE (EUROFUNG)-RELATED"/>
    <property type="match status" value="1"/>
</dbReference>
<keyword evidence="5" id="KW-0503">Monooxygenase</keyword>
<sequence>MMDVQKVVGTLLAVVVGCYLLEALLFSRRNPKEPVYIRPSVPLLGHLFGFLRKGTPYLLDVEAKHPSLGIFSLPIFSFKIYIVANQQFYAAVQRNAKTLSFSPFAKKVTKTLSDVSDTTLRSVDILADDEEARSYARQIQHVHATALSAGPSLDRLNLATAQEMLRFVDESVAESSKGPVQMELFDWVRHVITIAATTGFYGPKNPYKDPQHEKDFWTLHAQLPLLSSGFAWLLAPRAVKARDANSRRYEAYIHDGGVETASDVIKERTRIFLKNGSPLVDAARMNTGLDTALISNYVMTAFWAIYDVFSRPELLKAIREEVAKAVDKGDDGFTLDLSVLRTSCPLLVSSLQETQRLRSGHANIRAVISDTSLNVGDREYLLKKGNYVNLHNHVPLHNKEVWGEDAETFDPYRFIRMKKGADGGVVPPSQLPSSSFPVWGAAPHVCPARYHASTGVLVLMALVALRLDVLPGGSGRQAVRGDGSAEWKDVKPMAGFTAVFQPEGPVPVVVKPREGLEGRWGVRVGTPNTRLLFSIA</sequence>
<name>A0A194WBR1_CYTMA</name>
<dbReference type="InterPro" id="IPR053007">
    <property type="entry name" value="CYP450_monoxygenase_sec-met"/>
</dbReference>
<dbReference type="GO" id="GO:0016705">
    <property type="term" value="F:oxidoreductase activity, acting on paired donors, with incorporation or reduction of molecular oxygen"/>
    <property type="evidence" value="ECO:0007669"/>
    <property type="project" value="InterPro"/>
</dbReference>